<reference evidence="3" key="1">
    <citation type="journal article" date="2013" name="Nat. Genet.">
        <title>The duck genome and transcriptome provide insight into an avian influenza virus reservoir species.</title>
        <authorList>
            <person name="Huang Y."/>
            <person name="Li Y."/>
            <person name="Burt D.W."/>
            <person name="Chen H."/>
            <person name="Zhang Y."/>
            <person name="Qian W."/>
            <person name="Kim H."/>
            <person name="Gan S."/>
            <person name="Zhao Y."/>
            <person name="Li J."/>
            <person name="Yi K."/>
            <person name="Feng H."/>
            <person name="Zhu P."/>
            <person name="Li B."/>
            <person name="Liu Q."/>
            <person name="Fairley S."/>
            <person name="Magor K.E."/>
            <person name="Du Z."/>
            <person name="Hu X."/>
            <person name="Goodman L."/>
            <person name="Tafer H."/>
            <person name="Vignal A."/>
            <person name="Lee T."/>
            <person name="Kim K.W."/>
            <person name="Sheng Z."/>
            <person name="An Y."/>
            <person name="Searle S."/>
            <person name="Herrero J."/>
            <person name="Groenen M.A."/>
            <person name="Crooijmans R.P."/>
            <person name="Faraut T."/>
            <person name="Cai Q."/>
            <person name="Webster R.G."/>
            <person name="Aldridge J.R."/>
            <person name="Warren W.C."/>
            <person name="Bartschat S."/>
            <person name="Kehr S."/>
            <person name="Marz M."/>
            <person name="Stadler P.F."/>
            <person name="Smith J."/>
            <person name="Kraus R.H."/>
            <person name="Zhao Y."/>
            <person name="Ren L."/>
            <person name="Fei J."/>
            <person name="Morisson M."/>
            <person name="Kaiser P."/>
            <person name="Griffin D.K."/>
            <person name="Rao M."/>
            <person name="Pitel F."/>
            <person name="Wang J."/>
            <person name="Li N."/>
        </authorList>
    </citation>
    <scope>NUCLEOTIDE SEQUENCE [LARGE SCALE GENOMIC DNA]</scope>
</reference>
<evidence type="ECO:0000256" key="1">
    <source>
        <dbReference type="SAM" id="MobiDB-lite"/>
    </source>
</evidence>
<keyword evidence="3" id="KW-1185">Reference proteome</keyword>
<protein>
    <submittedName>
        <fullName evidence="2">Uncharacterized protein</fullName>
    </submittedName>
</protein>
<evidence type="ECO:0000313" key="2">
    <source>
        <dbReference type="EMBL" id="EOB03314.1"/>
    </source>
</evidence>
<organism evidence="2 3">
    <name type="scientific">Anas platyrhynchos</name>
    <name type="common">Mallard</name>
    <name type="synonym">Anas boschas</name>
    <dbReference type="NCBI Taxonomy" id="8839"/>
    <lineage>
        <taxon>Eukaryota</taxon>
        <taxon>Metazoa</taxon>
        <taxon>Chordata</taxon>
        <taxon>Craniata</taxon>
        <taxon>Vertebrata</taxon>
        <taxon>Euteleostomi</taxon>
        <taxon>Archelosauria</taxon>
        <taxon>Archosauria</taxon>
        <taxon>Dinosauria</taxon>
        <taxon>Saurischia</taxon>
        <taxon>Theropoda</taxon>
        <taxon>Coelurosauria</taxon>
        <taxon>Aves</taxon>
        <taxon>Neognathae</taxon>
        <taxon>Galloanserae</taxon>
        <taxon>Anseriformes</taxon>
        <taxon>Anatidae</taxon>
        <taxon>Anatinae</taxon>
        <taxon>Anas</taxon>
    </lineage>
</organism>
<sequence>LTSGELMSLRVPVSKPRDEGQQGGSSTAVRKSLVSLRRSASDKPQEIVPVVSKDALPSQLAKKPQSHQEENKNKQSEAMEAQEVFLGSSL</sequence>
<dbReference type="AlphaFoldDB" id="R0LCA8"/>
<name>R0LCA8_ANAPL</name>
<proteinExistence type="predicted"/>
<accession>R0LCA8</accession>
<dbReference type="EMBL" id="KB742873">
    <property type="protein sequence ID" value="EOB03314.1"/>
    <property type="molecule type" value="Genomic_DNA"/>
</dbReference>
<feature type="non-terminal residue" evidence="2">
    <location>
        <position position="90"/>
    </location>
</feature>
<dbReference type="Proteomes" id="UP000296049">
    <property type="component" value="Unassembled WGS sequence"/>
</dbReference>
<feature type="non-terminal residue" evidence="2">
    <location>
        <position position="1"/>
    </location>
</feature>
<feature type="compositionally biased region" description="Basic and acidic residues" evidence="1">
    <location>
        <begin position="66"/>
        <end position="77"/>
    </location>
</feature>
<feature type="region of interest" description="Disordered" evidence="1">
    <location>
        <begin position="1"/>
        <end position="90"/>
    </location>
</feature>
<gene>
    <name evidence="2" type="ORF">Anapl_00632</name>
</gene>
<evidence type="ECO:0000313" key="3">
    <source>
        <dbReference type="Proteomes" id="UP000296049"/>
    </source>
</evidence>